<dbReference type="EMBL" id="GBXM01092667">
    <property type="protein sequence ID" value="JAH15910.1"/>
    <property type="molecule type" value="Transcribed_RNA"/>
</dbReference>
<dbReference type="AlphaFoldDB" id="A0A0E9QHU8"/>
<feature type="transmembrane region" description="Helical" evidence="1">
    <location>
        <begin position="12"/>
        <end position="33"/>
    </location>
</feature>
<name>A0A0E9QHU8_ANGAN</name>
<reference evidence="2" key="1">
    <citation type="submission" date="2014-11" db="EMBL/GenBank/DDBJ databases">
        <authorList>
            <person name="Amaro Gonzalez C."/>
        </authorList>
    </citation>
    <scope>NUCLEOTIDE SEQUENCE</scope>
</reference>
<accession>A0A0E9QHU8</accession>
<keyword evidence="1" id="KW-0472">Membrane</keyword>
<keyword evidence="1" id="KW-0812">Transmembrane</keyword>
<organism evidence="2">
    <name type="scientific">Anguilla anguilla</name>
    <name type="common">European freshwater eel</name>
    <name type="synonym">Muraena anguilla</name>
    <dbReference type="NCBI Taxonomy" id="7936"/>
    <lineage>
        <taxon>Eukaryota</taxon>
        <taxon>Metazoa</taxon>
        <taxon>Chordata</taxon>
        <taxon>Craniata</taxon>
        <taxon>Vertebrata</taxon>
        <taxon>Euteleostomi</taxon>
        <taxon>Actinopterygii</taxon>
        <taxon>Neopterygii</taxon>
        <taxon>Teleostei</taxon>
        <taxon>Anguilliformes</taxon>
        <taxon>Anguillidae</taxon>
        <taxon>Anguilla</taxon>
    </lineage>
</organism>
<reference evidence="2" key="2">
    <citation type="journal article" date="2015" name="Fish Shellfish Immunol.">
        <title>Early steps in the European eel (Anguilla anguilla)-Vibrio vulnificus interaction in the gills: Role of the RtxA13 toxin.</title>
        <authorList>
            <person name="Callol A."/>
            <person name="Pajuelo D."/>
            <person name="Ebbesson L."/>
            <person name="Teles M."/>
            <person name="MacKenzie S."/>
            <person name="Amaro C."/>
        </authorList>
    </citation>
    <scope>NUCLEOTIDE SEQUENCE</scope>
</reference>
<evidence type="ECO:0000256" key="1">
    <source>
        <dbReference type="SAM" id="Phobius"/>
    </source>
</evidence>
<proteinExistence type="predicted"/>
<sequence length="45" mass="5170">MEMNFVCCQQLLFIECFILGFLNVVCPRASFFLEGQTFRDSSDGL</sequence>
<keyword evidence="1" id="KW-1133">Transmembrane helix</keyword>
<protein>
    <submittedName>
        <fullName evidence="2">Uncharacterized protein</fullName>
    </submittedName>
</protein>
<evidence type="ECO:0000313" key="2">
    <source>
        <dbReference type="EMBL" id="JAH15910.1"/>
    </source>
</evidence>